<dbReference type="Proteomes" id="UP000885664">
    <property type="component" value="Unassembled WGS sequence"/>
</dbReference>
<protein>
    <recommendedName>
        <fullName evidence="2">MarR family transcriptional regulator</fullName>
    </recommendedName>
</protein>
<comment type="caution">
    <text evidence="1">The sequence shown here is derived from an EMBL/GenBank/DDBJ whole genome shotgun (WGS) entry which is preliminary data.</text>
</comment>
<gene>
    <name evidence="1" type="ORF">ENO36_00310</name>
</gene>
<dbReference type="AlphaFoldDB" id="A0A7C2UQ61"/>
<name>A0A7C2UQ61_9CREN</name>
<evidence type="ECO:0008006" key="2">
    <source>
        <dbReference type="Google" id="ProtNLM"/>
    </source>
</evidence>
<organism evidence="1">
    <name type="scientific">Fervidicoccus fontis</name>
    <dbReference type="NCBI Taxonomy" id="683846"/>
    <lineage>
        <taxon>Archaea</taxon>
        <taxon>Thermoproteota</taxon>
        <taxon>Thermoprotei</taxon>
        <taxon>Fervidicoccales</taxon>
        <taxon>Fervidicoccaceae</taxon>
        <taxon>Fervidicoccus</taxon>
    </lineage>
</organism>
<dbReference type="EMBL" id="DSFE01000008">
    <property type="protein sequence ID" value="HEU97285.1"/>
    <property type="molecule type" value="Genomic_DNA"/>
</dbReference>
<reference evidence="1" key="1">
    <citation type="journal article" date="2020" name="mSystems">
        <title>Genome- and Community-Level Interaction Insights into Carbon Utilization and Element Cycling Functions of Hydrothermarchaeota in Hydrothermal Sediment.</title>
        <authorList>
            <person name="Zhou Z."/>
            <person name="Liu Y."/>
            <person name="Xu W."/>
            <person name="Pan J."/>
            <person name="Luo Z.H."/>
            <person name="Li M."/>
        </authorList>
    </citation>
    <scope>NUCLEOTIDE SEQUENCE [LARGE SCALE GENOMIC DNA]</scope>
    <source>
        <strain evidence="1">SpSt-1259</strain>
    </source>
</reference>
<evidence type="ECO:0000313" key="1">
    <source>
        <dbReference type="EMBL" id="HEU97285.1"/>
    </source>
</evidence>
<accession>A0A7C2UQ61</accession>
<proteinExistence type="predicted"/>
<sequence>MKWPKKREFMAFYLLSRKFSGQEKEELALINEIREELCVTARTSKKIMKRLLSLRMIERKGEGKVRVLGIEEYLEQVYSAYKTERCAKFRKVDRKIGEK</sequence>